<dbReference type="PANTHER" id="PTHR43046">
    <property type="entry name" value="GDP-MANNOSE MANNOSYL HYDROLASE"/>
    <property type="match status" value="1"/>
</dbReference>
<dbReference type="Pfam" id="PF00293">
    <property type="entry name" value="NUDIX"/>
    <property type="match status" value="1"/>
</dbReference>
<gene>
    <name evidence="6" type="ORF">KC207_01565</name>
</gene>
<dbReference type="PROSITE" id="PS51462">
    <property type="entry name" value="NUDIX"/>
    <property type="match status" value="1"/>
</dbReference>
<dbReference type="GO" id="GO:0016787">
    <property type="term" value="F:hydrolase activity"/>
    <property type="evidence" value="ECO:0007669"/>
    <property type="project" value="UniProtKB-KW"/>
</dbReference>
<dbReference type="RefSeq" id="WP_211601130.1">
    <property type="nucleotide sequence ID" value="NZ_JAGSNF010000001.1"/>
</dbReference>
<protein>
    <submittedName>
        <fullName evidence="6">DUF4031 domain-containing protein</fullName>
    </submittedName>
</protein>
<dbReference type="Gene3D" id="3.90.79.10">
    <property type="entry name" value="Nucleoside Triphosphate Pyrophosphohydrolase"/>
    <property type="match status" value="1"/>
</dbReference>
<organism evidence="6 7">
    <name type="scientific">Phycicoccus avicenniae</name>
    <dbReference type="NCBI Taxonomy" id="2828860"/>
    <lineage>
        <taxon>Bacteria</taxon>
        <taxon>Bacillati</taxon>
        <taxon>Actinomycetota</taxon>
        <taxon>Actinomycetes</taxon>
        <taxon>Micrococcales</taxon>
        <taxon>Intrasporangiaceae</taxon>
        <taxon>Phycicoccus</taxon>
    </lineage>
</organism>
<dbReference type="InterPro" id="IPR020476">
    <property type="entry name" value="Nudix_hydrolase"/>
</dbReference>
<evidence type="ECO:0000256" key="1">
    <source>
        <dbReference type="ARBA" id="ARBA00001946"/>
    </source>
</evidence>
<comment type="similarity">
    <text evidence="2 4">Belongs to the Nudix hydrolase family.</text>
</comment>
<comment type="caution">
    <text evidence="6">The sequence shown here is derived from an EMBL/GenBank/DDBJ whole genome shotgun (WGS) entry which is preliminary data.</text>
</comment>
<reference evidence="6" key="1">
    <citation type="submission" date="2021-04" db="EMBL/GenBank/DDBJ databases">
        <title>Phycicoccus avicenniae sp. nov., a novel endophytic actinomycetes isolated from branch of Avicennia mariana.</title>
        <authorList>
            <person name="Tuo L."/>
        </authorList>
    </citation>
    <scope>NUCLEOTIDE SEQUENCE</scope>
    <source>
        <strain evidence="6">BSK3Z-2</strain>
    </source>
</reference>
<dbReference type="AlphaFoldDB" id="A0A941HZA2"/>
<proteinExistence type="inferred from homology"/>
<dbReference type="SUPFAM" id="SSF55811">
    <property type="entry name" value="Nudix"/>
    <property type="match status" value="1"/>
</dbReference>
<dbReference type="Proteomes" id="UP000677016">
    <property type="component" value="Unassembled WGS sequence"/>
</dbReference>
<dbReference type="InterPro" id="IPR015797">
    <property type="entry name" value="NUDIX_hydrolase-like_dom_sf"/>
</dbReference>
<evidence type="ECO:0000259" key="5">
    <source>
        <dbReference type="PROSITE" id="PS51462"/>
    </source>
</evidence>
<dbReference type="EMBL" id="JAGSNF010000001">
    <property type="protein sequence ID" value="MBR7741979.1"/>
    <property type="molecule type" value="Genomic_DNA"/>
</dbReference>
<dbReference type="PROSITE" id="PS00893">
    <property type="entry name" value="NUDIX_BOX"/>
    <property type="match status" value="1"/>
</dbReference>
<evidence type="ECO:0000313" key="6">
    <source>
        <dbReference type="EMBL" id="MBR7741979.1"/>
    </source>
</evidence>
<sequence>MALLIDPPRFEAHGRRWSHLVSDTSIEELHAFARRAGLPAWGYEGDHYDVPEERYAAVVAAGARPVEGREVVRALRSSGLRMRKRKGDRGVARVRADLPDGTSALVDLLRGGREVDERRVFCAVVLVVDAGGDHLVVHSVRRRQWGPPGGERDPGETVREAAVRELHEETGLVADPTALVPVGYERFADLGDGGTWPPGRDLLQLYRLDLPERRPATARLLDDVDDVRWVTWDELVTLCGDDFYWPVLEAVLRPRGG</sequence>
<dbReference type="PANTHER" id="PTHR43046:SF14">
    <property type="entry name" value="MUTT_NUDIX FAMILY PROTEIN"/>
    <property type="match status" value="1"/>
</dbReference>
<dbReference type="PRINTS" id="PR00502">
    <property type="entry name" value="NUDIXFAMILY"/>
</dbReference>
<keyword evidence="3 4" id="KW-0378">Hydrolase</keyword>
<comment type="cofactor">
    <cofactor evidence="1">
        <name>Mg(2+)</name>
        <dbReference type="ChEBI" id="CHEBI:18420"/>
    </cofactor>
</comment>
<dbReference type="Pfam" id="PF13223">
    <property type="entry name" value="DUF4031"/>
    <property type="match status" value="1"/>
</dbReference>
<dbReference type="InterPro" id="IPR000086">
    <property type="entry name" value="NUDIX_hydrolase_dom"/>
</dbReference>
<name>A0A941HZA2_9MICO</name>
<evidence type="ECO:0000256" key="4">
    <source>
        <dbReference type="RuleBase" id="RU003476"/>
    </source>
</evidence>
<dbReference type="InterPro" id="IPR020084">
    <property type="entry name" value="NUDIX_hydrolase_CS"/>
</dbReference>
<evidence type="ECO:0000256" key="3">
    <source>
        <dbReference type="ARBA" id="ARBA00022801"/>
    </source>
</evidence>
<evidence type="ECO:0000256" key="2">
    <source>
        <dbReference type="ARBA" id="ARBA00005582"/>
    </source>
</evidence>
<evidence type="ECO:0000313" key="7">
    <source>
        <dbReference type="Proteomes" id="UP000677016"/>
    </source>
</evidence>
<keyword evidence="7" id="KW-1185">Reference proteome</keyword>
<dbReference type="InterPro" id="IPR025109">
    <property type="entry name" value="DUF4031"/>
</dbReference>
<feature type="domain" description="Nudix hydrolase" evidence="5">
    <location>
        <begin position="117"/>
        <end position="252"/>
    </location>
</feature>
<accession>A0A941HZA2</accession>